<dbReference type="Proteomes" id="UP001195483">
    <property type="component" value="Unassembled WGS sequence"/>
</dbReference>
<keyword evidence="1" id="KW-0862">Zinc</keyword>
<protein>
    <recommendedName>
        <fullName evidence="3">CCHC-type domain-containing protein</fullName>
    </recommendedName>
</protein>
<evidence type="ECO:0000313" key="5">
    <source>
        <dbReference type="Proteomes" id="UP001195483"/>
    </source>
</evidence>
<evidence type="ECO:0000256" key="1">
    <source>
        <dbReference type="PROSITE-ProRule" id="PRU00047"/>
    </source>
</evidence>
<reference evidence="4" key="1">
    <citation type="journal article" date="2021" name="Genome Biol. Evol.">
        <title>A High-Quality Reference Genome for a Parasitic Bivalve with Doubly Uniparental Inheritance (Bivalvia: Unionida).</title>
        <authorList>
            <person name="Smith C.H."/>
        </authorList>
    </citation>
    <scope>NUCLEOTIDE SEQUENCE</scope>
    <source>
        <strain evidence="4">CHS0354</strain>
    </source>
</reference>
<dbReference type="Gene3D" id="4.10.60.10">
    <property type="entry name" value="Zinc finger, CCHC-type"/>
    <property type="match status" value="1"/>
</dbReference>
<feature type="region of interest" description="Disordered" evidence="2">
    <location>
        <begin position="62"/>
        <end position="90"/>
    </location>
</feature>
<reference evidence="4" key="3">
    <citation type="submission" date="2023-05" db="EMBL/GenBank/DDBJ databases">
        <authorList>
            <person name="Smith C.H."/>
        </authorList>
    </citation>
    <scope>NUCLEOTIDE SEQUENCE</scope>
    <source>
        <strain evidence="4">CHS0354</strain>
        <tissue evidence="4">Mantle</tissue>
    </source>
</reference>
<organism evidence="4 5">
    <name type="scientific">Potamilus streckersoni</name>
    <dbReference type="NCBI Taxonomy" id="2493646"/>
    <lineage>
        <taxon>Eukaryota</taxon>
        <taxon>Metazoa</taxon>
        <taxon>Spiralia</taxon>
        <taxon>Lophotrochozoa</taxon>
        <taxon>Mollusca</taxon>
        <taxon>Bivalvia</taxon>
        <taxon>Autobranchia</taxon>
        <taxon>Heteroconchia</taxon>
        <taxon>Palaeoheterodonta</taxon>
        <taxon>Unionida</taxon>
        <taxon>Unionoidea</taxon>
        <taxon>Unionidae</taxon>
        <taxon>Ambleminae</taxon>
        <taxon>Lampsilini</taxon>
        <taxon>Potamilus</taxon>
    </lineage>
</organism>
<dbReference type="AlphaFoldDB" id="A0AAE0RUH1"/>
<feature type="domain" description="CCHC-type" evidence="3">
    <location>
        <begin position="189"/>
        <end position="204"/>
    </location>
</feature>
<feature type="compositionally biased region" description="Low complexity" evidence="2">
    <location>
        <begin position="69"/>
        <end position="87"/>
    </location>
</feature>
<keyword evidence="1" id="KW-0863">Zinc-finger</keyword>
<dbReference type="EMBL" id="JAEAOA010001287">
    <property type="protein sequence ID" value="KAK3579816.1"/>
    <property type="molecule type" value="Genomic_DNA"/>
</dbReference>
<dbReference type="InterPro" id="IPR001878">
    <property type="entry name" value="Znf_CCHC"/>
</dbReference>
<evidence type="ECO:0000313" key="4">
    <source>
        <dbReference type="EMBL" id="KAK3579816.1"/>
    </source>
</evidence>
<gene>
    <name evidence="4" type="ORF">CHS0354_021009</name>
</gene>
<reference evidence="4" key="2">
    <citation type="journal article" date="2021" name="Genome Biol. Evol.">
        <title>Developing a high-quality reference genome for a parasitic bivalve with doubly uniparental inheritance (Bivalvia: Unionida).</title>
        <authorList>
            <person name="Smith C.H."/>
        </authorList>
    </citation>
    <scope>NUCLEOTIDE SEQUENCE</scope>
    <source>
        <strain evidence="4">CHS0354</strain>
        <tissue evidence="4">Mantle</tissue>
    </source>
</reference>
<evidence type="ECO:0000259" key="3">
    <source>
        <dbReference type="PROSITE" id="PS50158"/>
    </source>
</evidence>
<dbReference type="PROSITE" id="PS50158">
    <property type="entry name" value="ZF_CCHC"/>
    <property type="match status" value="1"/>
</dbReference>
<accession>A0AAE0RUH1</accession>
<keyword evidence="5" id="KW-1185">Reference proteome</keyword>
<name>A0AAE0RUH1_9BIVA</name>
<dbReference type="GO" id="GO:0008270">
    <property type="term" value="F:zinc ion binding"/>
    <property type="evidence" value="ECO:0007669"/>
    <property type="project" value="UniProtKB-KW"/>
</dbReference>
<comment type="caution">
    <text evidence="4">The sequence shown here is derived from an EMBL/GenBank/DDBJ whole genome shotgun (WGS) entry which is preliminary data.</text>
</comment>
<sequence length="230" mass="24885">MPVPYAMDPTVSSGTTNPTVAMSLLHFPYPPSISCIGLQDAPLVLAYSQFLHVFCLPSPPSETPDTLMQSAPSSVTSTSVTPNQSPSANQPMCSTSECTGHPHTLPISNPCRCAKEAIRPAQFYLYPDISHTSNECISTHMHNGAEQSVHSIAQSIPTGVPRVDGDNQLLNSQHNANDDAERRPKKISCYNCGSSKHLGPECTKPTMDEMINALHMIHRIIEVDSDSDSE</sequence>
<keyword evidence="1" id="KW-0479">Metal-binding</keyword>
<dbReference type="GO" id="GO:0003676">
    <property type="term" value="F:nucleic acid binding"/>
    <property type="evidence" value="ECO:0007669"/>
    <property type="project" value="InterPro"/>
</dbReference>
<proteinExistence type="predicted"/>
<evidence type="ECO:0000256" key="2">
    <source>
        <dbReference type="SAM" id="MobiDB-lite"/>
    </source>
</evidence>